<comment type="caution">
    <text evidence="1">The sequence shown here is derived from an EMBL/GenBank/DDBJ whole genome shotgun (WGS) entry which is preliminary data.</text>
</comment>
<dbReference type="AlphaFoldDB" id="A0A0F9N5E4"/>
<name>A0A0F9N5E4_9ZZZZ</name>
<reference evidence="1" key="1">
    <citation type="journal article" date="2015" name="Nature">
        <title>Complex archaea that bridge the gap between prokaryotes and eukaryotes.</title>
        <authorList>
            <person name="Spang A."/>
            <person name="Saw J.H."/>
            <person name="Jorgensen S.L."/>
            <person name="Zaremba-Niedzwiedzka K."/>
            <person name="Martijn J."/>
            <person name="Lind A.E."/>
            <person name="van Eijk R."/>
            <person name="Schleper C."/>
            <person name="Guy L."/>
            <person name="Ettema T.J."/>
        </authorList>
    </citation>
    <scope>NUCLEOTIDE SEQUENCE</scope>
</reference>
<organism evidence="1">
    <name type="scientific">marine sediment metagenome</name>
    <dbReference type="NCBI Taxonomy" id="412755"/>
    <lineage>
        <taxon>unclassified sequences</taxon>
        <taxon>metagenomes</taxon>
        <taxon>ecological metagenomes</taxon>
    </lineage>
</organism>
<dbReference type="EMBL" id="LAZR01008760">
    <property type="protein sequence ID" value="KKM76707.1"/>
    <property type="molecule type" value="Genomic_DNA"/>
</dbReference>
<proteinExistence type="predicted"/>
<protein>
    <submittedName>
        <fullName evidence="1">Uncharacterized protein</fullName>
    </submittedName>
</protein>
<evidence type="ECO:0000313" key="1">
    <source>
        <dbReference type="EMBL" id="KKM76707.1"/>
    </source>
</evidence>
<gene>
    <name evidence="1" type="ORF">LCGC14_1377410</name>
</gene>
<accession>A0A0F9N5E4</accession>
<sequence>MGNSFNISVAPEIAALDAKVDIIDTEVDAIRAVDLPAIDTLIDIVDTEVDAIRTLNLPAILTLIGTVDTVVDGIQASQYFSIFVSDTIINSSDTERTTVDVNYEKLKEFKISLTGTYRLTFDLKAIGATLDCDAKFYKNGIAFGAQHTDLTGNWTGKTEDLAYADGDLLQLYVKRHAAATSGNIRNLKLRGTFVPSISLLTLD</sequence>